<dbReference type="EMBL" id="JBANRG010000001">
    <property type="protein sequence ID" value="KAK7472656.1"/>
    <property type="molecule type" value="Genomic_DNA"/>
</dbReference>
<sequence>MHWMYYSLNSGGGISGLCLAVALTSRCPDINVELFEAFDRFKEIGAGIMIWSRTWKILESMGLTSEFSKIAHAPPDGSLGTGFDYRRSDQPQEGFRFHLVQMPYGCIRFHRAHFLDVFVDHLPTNVAHFKRRLSSYSQPESGGPIHLKFSDNTTSTCDILVGADGIRSTIRAQMYQEASAKDARPELLDFINPVYTGTTTYRGLIPIGSPDSLPPNHRAISDPMMYCGKGKHVVSYSIAKGDIVNVVTFTSDITKEGTQYEDGESLWVTECPQQELLDCYANWEPEVEQLLKKIEKPTRWAIHHLRPLPFYVDGRVVLIGDAAHAMSPHQGAGAGMAIEDAFVLARVLEHATPSTLNSALEAWQRVRLPFGNHVLKGSYESGVMYEFNSDMGDNYEILGPAIEKQWHWIGETTPEEEVARAMEYYRELSE</sequence>
<dbReference type="PANTHER" id="PTHR46720">
    <property type="entry name" value="HYDROXYLASE, PUTATIVE (AFU_ORTHOLOGUE AFUA_3G01460)-RELATED"/>
    <property type="match status" value="1"/>
</dbReference>
<dbReference type="InterPro" id="IPR036188">
    <property type="entry name" value="FAD/NAD-bd_sf"/>
</dbReference>
<keyword evidence="6" id="KW-1185">Reference proteome</keyword>
<proteinExistence type="predicted"/>
<dbReference type="PRINTS" id="PR00420">
    <property type="entry name" value="RNGMNOXGNASE"/>
</dbReference>
<keyword evidence="2" id="KW-0274">FAD</keyword>
<accession>A0ABR1K700</accession>
<comment type="caution">
    <text evidence="5">The sequence shown here is derived from an EMBL/GenBank/DDBJ whole genome shotgun (WGS) entry which is preliminary data.</text>
</comment>
<keyword evidence="3" id="KW-0560">Oxidoreductase</keyword>
<reference evidence="5 6" key="1">
    <citation type="submission" date="2024-01" db="EMBL/GenBank/DDBJ databases">
        <title>A draft genome for the cacao thread blight pathogen Marasmiellus scandens.</title>
        <authorList>
            <person name="Baruah I.K."/>
            <person name="Leung J."/>
            <person name="Bukari Y."/>
            <person name="Amoako-Attah I."/>
            <person name="Meinhardt L.W."/>
            <person name="Bailey B.A."/>
            <person name="Cohen S.P."/>
        </authorList>
    </citation>
    <scope>NUCLEOTIDE SEQUENCE [LARGE SCALE GENOMIC DNA]</scope>
    <source>
        <strain evidence="5 6">GH-19</strain>
    </source>
</reference>
<evidence type="ECO:0000313" key="5">
    <source>
        <dbReference type="EMBL" id="KAK7472656.1"/>
    </source>
</evidence>
<dbReference type="InterPro" id="IPR002938">
    <property type="entry name" value="FAD-bd"/>
</dbReference>
<dbReference type="Pfam" id="PF01494">
    <property type="entry name" value="FAD_binding_3"/>
    <property type="match status" value="1"/>
</dbReference>
<evidence type="ECO:0000313" key="6">
    <source>
        <dbReference type="Proteomes" id="UP001498398"/>
    </source>
</evidence>
<organism evidence="5 6">
    <name type="scientific">Marasmiellus scandens</name>
    <dbReference type="NCBI Taxonomy" id="2682957"/>
    <lineage>
        <taxon>Eukaryota</taxon>
        <taxon>Fungi</taxon>
        <taxon>Dikarya</taxon>
        <taxon>Basidiomycota</taxon>
        <taxon>Agaricomycotina</taxon>
        <taxon>Agaricomycetes</taxon>
        <taxon>Agaricomycetidae</taxon>
        <taxon>Agaricales</taxon>
        <taxon>Marasmiineae</taxon>
        <taxon>Omphalotaceae</taxon>
        <taxon>Marasmiellus</taxon>
    </lineage>
</organism>
<dbReference type="InterPro" id="IPR051104">
    <property type="entry name" value="FAD_monoxygenase"/>
</dbReference>
<dbReference type="SUPFAM" id="SSF54373">
    <property type="entry name" value="FAD-linked reductases, C-terminal domain"/>
    <property type="match status" value="1"/>
</dbReference>
<protein>
    <recommendedName>
        <fullName evidence="4">FAD-binding domain-containing protein</fullName>
    </recommendedName>
</protein>
<gene>
    <name evidence="5" type="ORF">VKT23_000769</name>
</gene>
<evidence type="ECO:0000256" key="1">
    <source>
        <dbReference type="ARBA" id="ARBA00022630"/>
    </source>
</evidence>
<dbReference type="Gene3D" id="3.50.50.60">
    <property type="entry name" value="FAD/NAD(P)-binding domain"/>
    <property type="match status" value="1"/>
</dbReference>
<dbReference type="SUPFAM" id="SSF51905">
    <property type="entry name" value="FAD/NAD(P)-binding domain"/>
    <property type="match status" value="1"/>
</dbReference>
<evidence type="ECO:0000259" key="4">
    <source>
        <dbReference type="Pfam" id="PF01494"/>
    </source>
</evidence>
<keyword evidence="1" id="KW-0285">Flavoprotein</keyword>
<name>A0ABR1K700_9AGAR</name>
<evidence type="ECO:0000256" key="3">
    <source>
        <dbReference type="ARBA" id="ARBA00023002"/>
    </source>
</evidence>
<feature type="domain" description="FAD-binding" evidence="4">
    <location>
        <begin position="289"/>
        <end position="376"/>
    </location>
</feature>
<dbReference type="Proteomes" id="UP001498398">
    <property type="component" value="Unassembled WGS sequence"/>
</dbReference>
<dbReference type="PANTHER" id="PTHR46720:SF3">
    <property type="entry name" value="FAD-BINDING DOMAIN-CONTAINING PROTEIN-RELATED"/>
    <property type="match status" value="1"/>
</dbReference>
<evidence type="ECO:0000256" key="2">
    <source>
        <dbReference type="ARBA" id="ARBA00022827"/>
    </source>
</evidence>